<protein>
    <submittedName>
        <fullName evidence="2">Uncharacterized protein</fullName>
    </submittedName>
</protein>
<sequence length="153" mass="17534">MFVVLLLLSLTNLSFSDNYLRCWTWNYPHQLEEIQTLTRGGPKSPQCFFTMDIPCNMTAIQTSARMSITYHEDPHNSCSFMDEDIFCACNSENYCSSECKYVVKIWKESKVYKAGSEAAKCMAEYERACLNKEIVVGYVGSSKLLYGDRILHS</sequence>
<evidence type="ECO:0000313" key="2">
    <source>
        <dbReference type="EMBL" id="EYB83427.1"/>
    </source>
</evidence>
<name>A0A016RZB1_9BILA</name>
<proteinExistence type="predicted"/>
<feature type="signal peptide" evidence="1">
    <location>
        <begin position="1"/>
        <end position="16"/>
    </location>
</feature>
<accession>A0A016RZB1</accession>
<evidence type="ECO:0000313" key="3">
    <source>
        <dbReference type="Proteomes" id="UP000024635"/>
    </source>
</evidence>
<dbReference type="Proteomes" id="UP000024635">
    <property type="component" value="Unassembled WGS sequence"/>
</dbReference>
<organism evidence="2 3">
    <name type="scientific">Ancylostoma ceylanicum</name>
    <dbReference type="NCBI Taxonomy" id="53326"/>
    <lineage>
        <taxon>Eukaryota</taxon>
        <taxon>Metazoa</taxon>
        <taxon>Ecdysozoa</taxon>
        <taxon>Nematoda</taxon>
        <taxon>Chromadorea</taxon>
        <taxon>Rhabditida</taxon>
        <taxon>Rhabditina</taxon>
        <taxon>Rhabditomorpha</taxon>
        <taxon>Strongyloidea</taxon>
        <taxon>Ancylostomatidae</taxon>
        <taxon>Ancylostomatinae</taxon>
        <taxon>Ancylostoma</taxon>
    </lineage>
</organism>
<reference evidence="3" key="1">
    <citation type="journal article" date="2015" name="Nat. Genet.">
        <title>The genome and transcriptome of the zoonotic hookworm Ancylostoma ceylanicum identify infection-specific gene families.</title>
        <authorList>
            <person name="Schwarz E.M."/>
            <person name="Hu Y."/>
            <person name="Antoshechkin I."/>
            <person name="Miller M.M."/>
            <person name="Sternberg P.W."/>
            <person name="Aroian R.V."/>
        </authorList>
    </citation>
    <scope>NUCLEOTIDE SEQUENCE</scope>
    <source>
        <strain evidence="3">HY135</strain>
    </source>
</reference>
<keyword evidence="3" id="KW-1185">Reference proteome</keyword>
<evidence type="ECO:0000256" key="1">
    <source>
        <dbReference type="SAM" id="SignalP"/>
    </source>
</evidence>
<comment type="caution">
    <text evidence="2">The sequence shown here is derived from an EMBL/GenBank/DDBJ whole genome shotgun (WGS) entry which is preliminary data.</text>
</comment>
<dbReference type="AlphaFoldDB" id="A0A016RZB1"/>
<keyword evidence="1" id="KW-0732">Signal</keyword>
<gene>
    <name evidence="2" type="primary">Acey_s0335.g2855</name>
    <name evidence="2" type="ORF">Y032_0335g2855</name>
</gene>
<dbReference type="OrthoDB" id="10375739at2759"/>
<dbReference type="EMBL" id="JARK01001671">
    <property type="protein sequence ID" value="EYB83427.1"/>
    <property type="molecule type" value="Genomic_DNA"/>
</dbReference>
<feature type="chain" id="PRO_5001485885" evidence="1">
    <location>
        <begin position="17"/>
        <end position="153"/>
    </location>
</feature>